<comment type="caution">
    <text evidence="2">The sequence shown here is derived from an EMBL/GenBank/DDBJ whole genome shotgun (WGS) entry which is preliminary data.</text>
</comment>
<dbReference type="AlphaFoldDB" id="A0A7W2YK01"/>
<feature type="domain" description="NAD-dependent epimerase/dehydratase" evidence="1">
    <location>
        <begin position="3"/>
        <end position="224"/>
    </location>
</feature>
<proteinExistence type="predicted"/>
<dbReference type="Proteomes" id="UP000539350">
    <property type="component" value="Unassembled WGS sequence"/>
</dbReference>
<organism evidence="2 3">
    <name type="scientific">Sediminihaliea albiluteola</name>
    <dbReference type="NCBI Taxonomy" id="2758564"/>
    <lineage>
        <taxon>Bacteria</taxon>
        <taxon>Pseudomonadati</taxon>
        <taxon>Pseudomonadota</taxon>
        <taxon>Gammaproteobacteria</taxon>
        <taxon>Cellvibrionales</taxon>
        <taxon>Halieaceae</taxon>
        <taxon>Sediminihaliea</taxon>
    </lineage>
</organism>
<dbReference type="RefSeq" id="WP_182171829.1">
    <property type="nucleotide sequence ID" value="NZ_JACFXU010000014.1"/>
</dbReference>
<dbReference type="GO" id="GO:0005737">
    <property type="term" value="C:cytoplasm"/>
    <property type="evidence" value="ECO:0007669"/>
    <property type="project" value="TreeGrafter"/>
</dbReference>
<name>A0A7W2YK01_9GAMM</name>
<dbReference type="Pfam" id="PF01370">
    <property type="entry name" value="Epimerase"/>
    <property type="match status" value="1"/>
</dbReference>
<keyword evidence="3" id="KW-1185">Reference proteome</keyword>
<dbReference type="PANTHER" id="PTHR48079">
    <property type="entry name" value="PROTEIN YEEZ"/>
    <property type="match status" value="1"/>
</dbReference>
<sequence length="303" mass="32108">MKVLVIGGSGLIGGDAALQLKRAGHEVTIMSRKAPQAPALAELPFLAGDYINDDMGDGRLQGFDALVFSAAADIRNVPMDGSADPAQVYTEANDIAVPRCLEAARDAGISQVVYIGTFYPQVAPERIGVCPYVTSRANTDKAVRALNSDEFKVCCLDLPFVLGHIPGTEVPHIAGLVAYASGQLSDLPVFAPKGGTNHITSRSVAQAVLGALENGEGGKAYLIGDENLSWKEYLERWFTAAGNPQDLEVREDDHPLLPNAIMFAGAGATVSFETSAEDRATLGNFDCNQITAAIEEIVAVYKQ</sequence>
<dbReference type="PANTHER" id="PTHR48079:SF6">
    <property type="entry name" value="NAD(P)-BINDING DOMAIN-CONTAINING PROTEIN-RELATED"/>
    <property type="match status" value="1"/>
</dbReference>
<evidence type="ECO:0000313" key="3">
    <source>
        <dbReference type="Proteomes" id="UP000539350"/>
    </source>
</evidence>
<dbReference type="InterPro" id="IPR001509">
    <property type="entry name" value="Epimerase_deHydtase"/>
</dbReference>
<dbReference type="EMBL" id="JACFXU010000014">
    <property type="protein sequence ID" value="MBA6413134.1"/>
    <property type="molecule type" value="Genomic_DNA"/>
</dbReference>
<evidence type="ECO:0000313" key="2">
    <source>
        <dbReference type="EMBL" id="MBA6413134.1"/>
    </source>
</evidence>
<protein>
    <submittedName>
        <fullName evidence="2">NAD-dependent epimerase/dehydratase family protein</fullName>
    </submittedName>
</protein>
<gene>
    <name evidence="2" type="ORF">H2508_08435</name>
</gene>
<dbReference type="Gene3D" id="3.40.50.720">
    <property type="entry name" value="NAD(P)-binding Rossmann-like Domain"/>
    <property type="match status" value="1"/>
</dbReference>
<dbReference type="SUPFAM" id="SSF51735">
    <property type="entry name" value="NAD(P)-binding Rossmann-fold domains"/>
    <property type="match status" value="1"/>
</dbReference>
<dbReference type="InterPro" id="IPR051783">
    <property type="entry name" value="NAD(P)-dependent_oxidoreduct"/>
</dbReference>
<dbReference type="InterPro" id="IPR036291">
    <property type="entry name" value="NAD(P)-bd_dom_sf"/>
</dbReference>
<reference evidence="2 3" key="1">
    <citation type="submission" date="2020-07" db="EMBL/GenBank/DDBJ databases">
        <title>Halieaceae bacterium, F7430, whole genome shotgun sequencing project.</title>
        <authorList>
            <person name="Jiang S."/>
            <person name="Liu Z.W."/>
            <person name="Du Z.J."/>
        </authorList>
    </citation>
    <scope>NUCLEOTIDE SEQUENCE [LARGE SCALE GENOMIC DNA]</scope>
    <source>
        <strain evidence="2 3">F7430</strain>
    </source>
</reference>
<accession>A0A7W2YK01</accession>
<dbReference type="GO" id="GO:0004029">
    <property type="term" value="F:aldehyde dehydrogenase (NAD+) activity"/>
    <property type="evidence" value="ECO:0007669"/>
    <property type="project" value="TreeGrafter"/>
</dbReference>
<evidence type="ECO:0000259" key="1">
    <source>
        <dbReference type="Pfam" id="PF01370"/>
    </source>
</evidence>